<keyword evidence="3" id="KW-1185">Reference proteome</keyword>
<name>A0ABU2FA14_9EURY</name>
<protein>
    <submittedName>
        <fullName evidence="2">Uncharacterized protein</fullName>
    </submittedName>
</protein>
<sequence length="80" mass="8279">MSSGNNTDAYGREYRKGGGGSVGESMPGTIGDSEGVLHDANGYTPTSTPDIEVPADNATETEEKTDTGGLSVKELVKQRS</sequence>
<organism evidence="2 3">
    <name type="scientific">Haloarcula saliterrae</name>
    <dbReference type="NCBI Taxonomy" id="2950534"/>
    <lineage>
        <taxon>Archaea</taxon>
        <taxon>Methanobacteriati</taxon>
        <taxon>Methanobacteriota</taxon>
        <taxon>Stenosarchaea group</taxon>
        <taxon>Halobacteria</taxon>
        <taxon>Halobacteriales</taxon>
        <taxon>Haloarculaceae</taxon>
        <taxon>Haloarcula</taxon>
    </lineage>
</organism>
<dbReference type="EMBL" id="JAMQON010000001">
    <property type="protein sequence ID" value="MDS0258685.1"/>
    <property type="molecule type" value="Genomic_DNA"/>
</dbReference>
<feature type="region of interest" description="Disordered" evidence="1">
    <location>
        <begin position="1"/>
        <end position="80"/>
    </location>
</feature>
<dbReference type="Proteomes" id="UP001259659">
    <property type="component" value="Unassembled WGS sequence"/>
</dbReference>
<reference evidence="2 3" key="1">
    <citation type="submission" date="2022-06" db="EMBL/GenBank/DDBJ databases">
        <title>Haloarcula sp. a new haloarchaeum isolate from saline soil.</title>
        <authorList>
            <person name="Strakova D."/>
            <person name="Galisteo C."/>
            <person name="Sanchez-Porro C."/>
            <person name="Ventosa A."/>
        </authorList>
    </citation>
    <scope>NUCLEOTIDE SEQUENCE [LARGE SCALE GENOMIC DNA]</scope>
    <source>
        <strain evidence="2 3">S1CR25-12</strain>
    </source>
</reference>
<comment type="caution">
    <text evidence="2">The sequence shown here is derived from an EMBL/GenBank/DDBJ whole genome shotgun (WGS) entry which is preliminary data.</text>
</comment>
<dbReference type="RefSeq" id="WP_310918248.1">
    <property type="nucleotide sequence ID" value="NZ_JAMQON010000001.1"/>
</dbReference>
<evidence type="ECO:0000313" key="3">
    <source>
        <dbReference type="Proteomes" id="UP001259659"/>
    </source>
</evidence>
<evidence type="ECO:0000313" key="2">
    <source>
        <dbReference type="EMBL" id="MDS0258685.1"/>
    </source>
</evidence>
<accession>A0ABU2FA14</accession>
<proteinExistence type="predicted"/>
<gene>
    <name evidence="2" type="ORF">NDI56_04580</name>
</gene>
<evidence type="ECO:0000256" key="1">
    <source>
        <dbReference type="SAM" id="MobiDB-lite"/>
    </source>
</evidence>